<dbReference type="RefSeq" id="WP_123399366.1">
    <property type="nucleotide sequence ID" value="NZ_RJVI01000001.1"/>
</dbReference>
<dbReference type="Gene3D" id="2.120.10.30">
    <property type="entry name" value="TolB, C-terminal domain"/>
    <property type="match status" value="2"/>
</dbReference>
<dbReference type="PANTHER" id="PTHR24104:SF25">
    <property type="entry name" value="PROTEIN LIN-41"/>
    <property type="match status" value="1"/>
</dbReference>
<dbReference type="InterPro" id="IPR001258">
    <property type="entry name" value="NHL_repeat"/>
</dbReference>
<dbReference type="InterPro" id="IPR050952">
    <property type="entry name" value="TRIM-NHL_E3_ligases"/>
</dbReference>
<proteinExistence type="predicted"/>
<accession>A0A3N1YA85</accession>
<feature type="repeat" description="NHL" evidence="2">
    <location>
        <begin position="262"/>
        <end position="302"/>
    </location>
</feature>
<dbReference type="GO" id="GO:0008270">
    <property type="term" value="F:zinc ion binding"/>
    <property type="evidence" value="ECO:0007669"/>
    <property type="project" value="UniProtKB-KW"/>
</dbReference>
<evidence type="ECO:0000313" key="5">
    <source>
        <dbReference type="Proteomes" id="UP000276634"/>
    </source>
</evidence>
<dbReference type="PROSITE" id="PS51125">
    <property type="entry name" value="NHL"/>
    <property type="match status" value="3"/>
</dbReference>
<dbReference type="InterPro" id="IPR011042">
    <property type="entry name" value="6-blade_b-propeller_TolB-like"/>
</dbReference>
<organism evidence="4 5">
    <name type="scientific">Inmirania thermothiophila</name>
    <dbReference type="NCBI Taxonomy" id="1750597"/>
    <lineage>
        <taxon>Bacteria</taxon>
        <taxon>Pseudomonadati</taxon>
        <taxon>Pseudomonadota</taxon>
        <taxon>Gammaproteobacteria</taxon>
        <taxon>Chromatiales</taxon>
        <taxon>Ectothiorhodospiraceae</taxon>
        <taxon>Inmirania</taxon>
    </lineage>
</organism>
<dbReference type="PROSITE" id="PS51257">
    <property type="entry name" value="PROKAR_LIPOPROTEIN"/>
    <property type="match status" value="1"/>
</dbReference>
<protein>
    <submittedName>
        <fullName evidence="4">NHL repeat-containing protein</fullName>
    </submittedName>
</protein>
<evidence type="ECO:0000256" key="1">
    <source>
        <dbReference type="ARBA" id="ARBA00022737"/>
    </source>
</evidence>
<evidence type="ECO:0000256" key="3">
    <source>
        <dbReference type="SAM" id="SignalP"/>
    </source>
</evidence>
<comment type="caution">
    <text evidence="4">The sequence shown here is derived from an EMBL/GenBank/DDBJ whole genome shotgun (WGS) entry which is preliminary data.</text>
</comment>
<dbReference type="OrthoDB" id="5798956at2"/>
<dbReference type="AlphaFoldDB" id="A0A3N1YA85"/>
<evidence type="ECO:0000256" key="2">
    <source>
        <dbReference type="PROSITE-ProRule" id="PRU00504"/>
    </source>
</evidence>
<dbReference type="GO" id="GO:0061630">
    <property type="term" value="F:ubiquitin protein ligase activity"/>
    <property type="evidence" value="ECO:0007669"/>
    <property type="project" value="TreeGrafter"/>
</dbReference>
<dbReference type="GO" id="GO:0043161">
    <property type="term" value="P:proteasome-mediated ubiquitin-dependent protein catabolic process"/>
    <property type="evidence" value="ECO:0007669"/>
    <property type="project" value="TreeGrafter"/>
</dbReference>
<dbReference type="SUPFAM" id="SSF101898">
    <property type="entry name" value="NHL repeat"/>
    <property type="match status" value="1"/>
</dbReference>
<reference evidence="4 5" key="1">
    <citation type="submission" date="2018-11" db="EMBL/GenBank/DDBJ databases">
        <title>Genomic Encyclopedia of Type Strains, Phase IV (KMG-IV): sequencing the most valuable type-strain genomes for metagenomic binning, comparative biology and taxonomic classification.</title>
        <authorList>
            <person name="Goeker M."/>
        </authorList>
    </citation>
    <scope>NUCLEOTIDE SEQUENCE [LARGE SCALE GENOMIC DNA]</scope>
    <source>
        <strain evidence="4 5">DSM 100275</strain>
    </source>
</reference>
<feature type="repeat" description="NHL" evidence="2">
    <location>
        <begin position="212"/>
        <end position="255"/>
    </location>
</feature>
<keyword evidence="3" id="KW-0732">Signal</keyword>
<keyword evidence="1" id="KW-0677">Repeat</keyword>
<keyword evidence="5" id="KW-1185">Reference proteome</keyword>
<name>A0A3N1YA85_9GAMM</name>
<evidence type="ECO:0000313" key="4">
    <source>
        <dbReference type="EMBL" id="ROR34307.1"/>
    </source>
</evidence>
<feature type="chain" id="PRO_5018258066" evidence="3">
    <location>
        <begin position="36"/>
        <end position="364"/>
    </location>
</feature>
<sequence>MRSRGWEDRPRTRPAAALLAALLLAACAAPGPREADTGPLYFPAPPELPRFVHAATLRSNRSVEPETEEERLRRRLGGAADPVVTMVKPYDVAAHGGRVYVTDTLAARVHVFDAARRRYFQFGYRLEGKLAKPLGIAVDGRGFVYVVDGRQRRVVVYDGLGLYVRALKSDELVRPSGVAVNADGSRIYVVDTGGIDSDHHGVAVFDAEGRLLRFIGGRGREPGRFNLPVDAAVGPGGALHVLDAGNFRVQVLDPEGRFLRAFGEVGDGPGQLARPRGIAVDDEGLIYVSDGSFANVQVFDPEGRLLLPLGRKAVEDGRARLALPSGLAVDEKRFLYIVDQYFAKVEVLRRLTEAEGRAAAAASN</sequence>
<dbReference type="GO" id="GO:0000209">
    <property type="term" value="P:protein polyubiquitination"/>
    <property type="evidence" value="ECO:0007669"/>
    <property type="project" value="TreeGrafter"/>
</dbReference>
<gene>
    <name evidence="4" type="ORF">EDC57_0203</name>
</gene>
<dbReference type="Pfam" id="PF01436">
    <property type="entry name" value="NHL"/>
    <property type="match status" value="1"/>
</dbReference>
<dbReference type="PANTHER" id="PTHR24104">
    <property type="entry name" value="E3 UBIQUITIN-PROTEIN LIGASE NHLRC1-RELATED"/>
    <property type="match status" value="1"/>
</dbReference>
<feature type="repeat" description="NHL" evidence="2">
    <location>
        <begin position="120"/>
        <end position="160"/>
    </location>
</feature>
<dbReference type="EMBL" id="RJVI01000001">
    <property type="protein sequence ID" value="ROR34307.1"/>
    <property type="molecule type" value="Genomic_DNA"/>
</dbReference>
<feature type="signal peptide" evidence="3">
    <location>
        <begin position="1"/>
        <end position="35"/>
    </location>
</feature>
<dbReference type="Proteomes" id="UP000276634">
    <property type="component" value="Unassembled WGS sequence"/>
</dbReference>